<organism evidence="2 3">
    <name type="scientific">Dactylosporangium salmoneum</name>
    <dbReference type="NCBI Taxonomy" id="53361"/>
    <lineage>
        <taxon>Bacteria</taxon>
        <taxon>Bacillati</taxon>
        <taxon>Actinomycetota</taxon>
        <taxon>Actinomycetes</taxon>
        <taxon>Micromonosporales</taxon>
        <taxon>Micromonosporaceae</taxon>
        <taxon>Dactylosporangium</taxon>
    </lineage>
</organism>
<dbReference type="Proteomes" id="UP001501444">
    <property type="component" value="Unassembled WGS sequence"/>
</dbReference>
<protein>
    <submittedName>
        <fullName evidence="2">Uncharacterized protein</fullName>
    </submittedName>
</protein>
<keyword evidence="1" id="KW-1133">Transmembrane helix</keyword>
<feature type="transmembrane region" description="Helical" evidence="1">
    <location>
        <begin position="57"/>
        <end position="83"/>
    </location>
</feature>
<evidence type="ECO:0000313" key="3">
    <source>
        <dbReference type="Proteomes" id="UP001501444"/>
    </source>
</evidence>
<evidence type="ECO:0000256" key="1">
    <source>
        <dbReference type="SAM" id="Phobius"/>
    </source>
</evidence>
<keyword evidence="1" id="KW-0472">Membrane</keyword>
<keyword evidence="1" id="KW-0812">Transmembrane</keyword>
<proteinExistence type="predicted"/>
<dbReference type="EMBL" id="BAAARV010000056">
    <property type="protein sequence ID" value="GAA2362810.1"/>
    <property type="molecule type" value="Genomic_DNA"/>
</dbReference>
<keyword evidence="3" id="KW-1185">Reference proteome</keyword>
<sequence>MGWWRLPFTGEPYRLTLFLLLSIPLAIWSVADCGAVQRRVAAALLRHEVEESRGRGLLAAPVDAVALVVVGYCWLGVVLNLAYPARPLFGMNGAYYDSWGGPTLAGAWAVHALGGLGFWLLVAWLLRAYAALWLHLAGRAPQSDDDVNRS</sequence>
<feature type="transmembrane region" description="Helical" evidence="1">
    <location>
        <begin position="103"/>
        <end position="126"/>
    </location>
</feature>
<dbReference type="RefSeq" id="WP_344615827.1">
    <property type="nucleotide sequence ID" value="NZ_BAAARV010000056.1"/>
</dbReference>
<reference evidence="3" key="1">
    <citation type="journal article" date="2019" name="Int. J. Syst. Evol. Microbiol.">
        <title>The Global Catalogue of Microorganisms (GCM) 10K type strain sequencing project: providing services to taxonomists for standard genome sequencing and annotation.</title>
        <authorList>
            <consortium name="The Broad Institute Genomics Platform"/>
            <consortium name="The Broad Institute Genome Sequencing Center for Infectious Disease"/>
            <person name="Wu L."/>
            <person name="Ma J."/>
        </authorList>
    </citation>
    <scope>NUCLEOTIDE SEQUENCE [LARGE SCALE GENOMIC DNA]</scope>
    <source>
        <strain evidence="3">JCM 3272</strain>
    </source>
</reference>
<gene>
    <name evidence="2" type="ORF">GCM10010170_059220</name>
</gene>
<feature type="transmembrane region" description="Helical" evidence="1">
    <location>
        <begin position="15"/>
        <end position="36"/>
    </location>
</feature>
<accession>A0ABP5TWA4</accession>
<name>A0ABP5TWA4_9ACTN</name>
<comment type="caution">
    <text evidence="2">The sequence shown here is derived from an EMBL/GenBank/DDBJ whole genome shotgun (WGS) entry which is preliminary data.</text>
</comment>
<evidence type="ECO:0000313" key="2">
    <source>
        <dbReference type="EMBL" id="GAA2362810.1"/>
    </source>
</evidence>